<dbReference type="InterPro" id="IPR003593">
    <property type="entry name" value="AAA+_ATPase"/>
</dbReference>
<organism evidence="2 3">
    <name type="scientific">Polaribacter pacificus</name>
    <dbReference type="NCBI Taxonomy" id="1775173"/>
    <lineage>
        <taxon>Bacteria</taxon>
        <taxon>Pseudomonadati</taxon>
        <taxon>Bacteroidota</taxon>
        <taxon>Flavobacteriia</taxon>
        <taxon>Flavobacteriales</taxon>
        <taxon>Flavobacteriaceae</taxon>
    </lineage>
</organism>
<reference evidence="2" key="2">
    <citation type="submission" date="2020-09" db="EMBL/GenBank/DDBJ databases">
        <authorList>
            <person name="Sun Q."/>
            <person name="Zhou Y."/>
        </authorList>
    </citation>
    <scope>NUCLEOTIDE SEQUENCE</scope>
    <source>
        <strain evidence="2">CGMCC 1.15763</strain>
    </source>
</reference>
<protein>
    <recommendedName>
        <fullName evidence="1">AAA+ ATPase domain-containing protein</fullName>
    </recommendedName>
</protein>
<dbReference type="RefSeq" id="WP_188597306.1">
    <property type="nucleotide sequence ID" value="NZ_BMJW01000001.1"/>
</dbReference>
<dbReference type="Pfam" id="PF13604">
    <property type="entry name" value="AAA_30"/>
    <property type="match status" value="1"/>
</dbReference>
<dbReference type="SUPFAM" id="SSF52540">
    <property type="entry name" value="P-loop containing nucleoside triphosphate hydrolases"/>
    <property type="match status" value="2"/>
</dbReference>
<dbReference type="CDD" id="cd17933">
    <property type="entry name" value="DEXSc_RecD-like"/>
    <property type="match status" value="1"/>
</dbReference>
<accession>A0A917HT63</accession>
<dbReference type="Pfam" id="PF22721">
    <property type="entry name" value="TBP-TOTE"/>
    <property type="match status" value="2"/>
</dbReference>
<dbReference type="CDD" id="cd18809">
    <property type="entry name" value="SF1_C_RecD"/>
    <property type="match status" value="1"/>
</dbReference>
<comment type="caution">
    <text evidence="2">The sequence shown here is derived from an EMBL/GenBank/DDBJ whole genome shotgun (WGS) entry which is preliminary data.</text>
</comment>
<dbReference type="SMART" id="SM00382">
    <property type="entry name" value="AAA"/>
    <property type="match status" value="1"/>
</dbReference>
<dbReference type="Pfam" id="PF13538">
    <property type="entry name" value="UvrD_C_2"/>
    <property type="match status" value="1"/>
</dbReference>
<dbReference type="PANTHER" id="PTHR47642">
    <property type="entry name" value="ATP-DEPENDENT DNA HELICASE"/>
    <property type="match status" value="1"/>
</dbReference>
<keyword evidence="3" id="KW-1185">Reference proteome</keyword>
<dbReference type="Gene3D" id="3.40.50.300">
    <property type="entry name" value="P-loop containing nucleotide triphosphate hydrolases"/>
    <property type="match status" value="2"/>
</dbReference>
<gene>
    <name evidence="2" type="ORF">GCM10011416_00920</name>
</gene>
<name>A0A917HT63_9FLAO</name>
<dbReference type="AlphaFoldDB" id="A0A917HT63"/>
<dbReference type="InterPro" id="IPR027417">
    <property type="entry name" value="P-loop_NTPase"/>
</dbReference>
<dbReference type="InterPro" id="IPR027785">
    <property type="entry name" value="UvrD-like_helicase_C"/>
</dbReference>
<evidence type="ECO:0000313" key="2">
    <source>
        <dbReference type="EMBL" id="GGG88465.1"/>
    </source>
</evidence>
<evidence type="ECO:0000313" key="3">
    <source>
        <dbReference type="Proteomes" id="UP000633278"/>
    </source>
</evidence>
<dbReference type="Proteomes" id="UP000633278">
    <property type="component" value="Unassembled WGS sequence"/>
</dbReference>
<sequence length="708" mass="81639">MMHNHFQHIKINKDQQSAVGQINDFLKSNKNIFILQGYAGTGKTTLIKGIAKYLEEKKQVFNIMAPTGRAAKVLRDKTGFGRTIHSSIYKLEDLKSINSESEELADHSVRYFFPIDLESKDQRVLIVDEASMISSRESKNELFDFGTNFLLNDLLTHTFTTNKNNKIIFVGDPAQLPPVGDNQSKALEINYFNGLGYNCGFSELKHVMRQDDNLILENANNLRELLKQPSRNTIELKYDDDSFVKLDTYDVVNKFTNLYPNPEIGDGVVISFSNAQSYHYNFAIRDILFPQNKEIVPGDIIMINNNNQYSYKTELFNGDLAKVVNVSEHTIEQSAPVYVKRNDKSIQEIIKLKFRKIAFRVPHFEEDITCYIVDDLLNSIDRDLTLDMTKALYINFVMRFNQEQEKRKASGEEKFKVGSKEFKDLLIKDPFYNALRVKYGYAITCHKSQGGEWDKVFVDYSGRAGVSNDALRWSYTATTRGVHTVYAINPPHLTTFSKLKISETTSVGRIPNNALSLENVNASPFHNPAHHKAKSLKYWEVKEKLEATNYKIINVESREYLERYTVSNNANEEFILQASHKGSGHFVDQFEVANKKGIIEEKELEEIFNLNYSSKLSLDYSPSLEFLESLYFRMRTYCQELEITITNIDEQVDKFFVNYFLRTDSICSNIQFYFKKNGSFSRAMPKTFDCENDNKLQLLIEKLEKDAS</sequence>
<dbReference type="InterPro" id="IPR051055">
    <property type="entry name" value="PIF1_helicase"/>
</dbReference>
<reference evidence="2" key="1">
    <citation type="journal article" date="2014" name="Int. J. Syst. Evol. Microbiol.">
        <title>Complete genome sequence of Corynebacterium casei LMG S-19264T (=DSM 44701T), isolated from a smear-ripened cheese.</title>
        <authorList>
            <consortium name="US DOE Joint Genome Institute (JGI-PGF)"/>
            <person name="Walter F."/>
            <person name="Albersmeier A."/>
            <person name="Kalinowski J."/>
            <person name="Ruckert C."/>
        </authorList>
    </citation>
    <scope>NUCLEOTIDE SEQUENCE</scope>
    <source>
        <strain evidence="2">CGMCC 1.15763</strain>
    </source>
</reference>
<evidence type="ECO:0000259" key="1">
    <source>
        <dbReference type="SMART" id="SM00382"/>
    </source>
</evidence>
<feature type="domain" description="AAA+ ATPase" evidence="1">
    <location>
        <begin position="29"/>
        <end position="195"/>
    </location>
</feature>
<dbReference type="EMBL" id="BMJW01000001">
    <property type="protein sequence ID" value="GGG88465.1"/>
    <property type="molecule type" value="Genomic_DNA"/>
</dbReference>
<proteinExistence type="predicted"/>
<dbReference type="InterPro" id="IPR054572">
    <property type="entry name" value="TBP-TOTE"/>
</dbReference>